<evidence type="ECO:0000259" key="1">
    <source>
        <dbReference type="PROSITE" id="PS50106"/>
    </source>
</evidence>
<organism evidence="2">
    <name type="scientific">marine metagenome</name>
    <dbReference type="NCBI Taxonomy" id="408172"/>
    <lineage>
        <taxon>unclassified sequences</taxon>
        <taxon>metagenomes</taxon>
        <taxon>ecological metagenomes</taxon>
    </lineage>
</organism>
<name>A0A381Y4Q6_9ZZZZ</name>
<dbReference type="InterPro" id="IPR036034">
    <property type="entry name" value="PDZ_sf"/>
</dbReference>
<proteinExistence type="predicted"/>
<dbReference type="SUPFAM" id="SSF50156">
    <property type="entry name" value="PDZ domain-like"/>
    <property type="match status" value="1"/>
</dbReference>
<sequence length="1183" mass="131678">MIFGLAPVQGESFYKSPNGVFSTRPDQKKSLYNIKRFGPVGMGIDLIQPAFTMRIAHIEEGSPAAETGKLAKGQIIESINGQALKDIDPRIQLGRILAEAEATDGILKFAVKGETDPVIVKVPVLDAYSKTWPLDCPKSDKIVRGVADYLSQPDTQKGLADIGMLFLLSTGEAKDLEVVRAWARKVKPHRYPWYIGYGGMPLAECYLRTGDPEILANVQEWVDNAAKTQHNDAWAGRGSALTSYGKGHLNAAGTHVVTFLMLAKECGAKVPDHMFNGALRHFFRYAGRGNNPYGDDRPEVGFVDNGKNGKLAFAMAAAAALTLDGENSLYAQARDVCAIQSFYTTSFMLHGHTGGGIGEIWRSAAMGLMHEKKPKQYRDFMDSRKWHYDLSRRFDGSFGILGGSGYDKEQWGVAYPLTYTIPRKTLRITGAPRTKYSKPYQLPKQPWGVKADNVFLSFEAVPDKNGKKQDLSGETLAVDSSMAFIRRFHGSEQPTDDEIRRYVHHQEHNIRNIAAYKALGINSGYIGWKSGGGKVRMNLVMEFLKHHDPRVRRVMFGALLGKPDVLNPEIFELAVRAVKDPAESWWVKDAALQLIGRGSTEEILPHVDLLLSYLKHEEDWLKNAALTALTPVAADQRCYQRVLPAIGDLIRSNQRVSVTRGLAGSIRAKIKAAGPEVQKLATDTLKETYTGYEGAKTAPGGLDTTSTFEFHLEAIAESLADVPGGLDILYEIARQRKPKEILPYKEFFLRADSSRFGPKLKKAINPIIMEELIPEYVGRNRAKLKQLAGGEIQSGYPGGSRDSIDGLVALYDRAGYKDYGWKMFMDLRNAEWTYHSFDPIASEQVPFDQLITRYRKVTLPKGLEDWFAADHASPSWKRAQSPFGHYMGKLPTGPVHKCGSGCVGPGCYGATKINTFWEEEVLLLRQHFEVPSVKPGHRYRLRVNDGNHVGSGGGHVIYINGEQLIETQKCNGRGSGGRPKGAYITRDFMDDFKGGKVCITVMTFLRNNDKYKVKPSKPVPQGKFSLHIEEQKLPPMEDDLVFKSASIVPMLSSEWQVKQDPEDREQSASAVKYRWDGRFVNNPKISGSWKVIAQVGDVTDFDPAKKTRVNRPPFSSLNLKEGGRTDSPVWAWSGDILMDLTKFQALKMQPRNIGDRDYLFVEVGGFGTRSKPGWKSQLLVLAR</sequence>
<dbReference type="InterPro" id="IPR016024">
    <property type="entry name" value="ARM-type_fold"/>
</dbReference>
<dbReference type="Gene3D" id="1.25.10.10">
    <property type="entry name" value="Leucine-rich Repeat Variant"/>
    <property type="match status" value="1"/>
</dbReference>
<dbReference type="InterPro" id="IPR011989">
    <property type="entry name" value="ARM-like"/>
</dbReference>
<accession>A0A381Y4Q6</accession>
<dbReference type="CDD" id="cd00136">
    <property type="entry name" value="PDZ_canonical"/>
    <property type="match status" value="1"/>
</dbReference>
<reference evidence="2" key="1">
    <citation type="submission" date="2018-05" db="EMBL/GenBank/DDBJ databases">
        <authorList>
            <person name="Lanie J.A."/>
            <person name="Ng W.-L."/>
            <person name="Kazmierczak K.M."/>
            <person name="Andrzejewski T.M."/>
            <person name="Davidsen T.M."/>
            <person name="Wayne K.J."/>
            <person name="Tettelin H."/>
            <person name="Glass J.I."/>
            <person name="Rusch D."/>
            <person name="Podicherti R."/>
            <person name="Tsui H.-C.T."/>
            <person name="Winkler M.E."/>
        </authorList>
    </citation>
    <scope>NUCLEOTIDE SEQUENCE</scope>
</reference>
<dbReference type="EMBL" id="UINC01017266">
    <property type="protein sequence ID" value="SVA71357.1"/>
    <property type="molecule type" value="Genomic_DNA"/>
</dbReference>
<gene>
    <name evidence="2" type="ORF">METZ01_LOCUS124211</name>
</gene>
<feature type="domain" description="PDZ" evidence="1">
    <location>
        <begin position="31"/>
        <end position="87"/>
    </location>
</feature>
<dbReference type="InterPro" id="IPR001478">
    <property type="entry name" value="PDZ"/>
</dbReference>
<dbReference type="SUPFAM" id="SSF48371">
    <property type="entry name" value="ARM repeat"/>
    <property type="match status" value="1"/>
</dbReference>
<dbReference type="InterPro" id="IPR046255">
    <property type="entry name" value="DUF6288"/>
</dbReference>
<protein>
    <recommendedName>
        <fullName evidence="1">PDZ domain-containing protein</fullName>
    </recommendedName>
</protein>
<dbReference type="PROSITE" id="PS50106">
    <property type="entry name" value="PDZ"/>
    <property type="match status" value="1"/>
</dbReference>
<evidence type="ECO:0000313" key="2">
    <source>
        <dbReference type="EMBL" id="SVA71357.1"/>
    </source>
</evidence>
<dbReference type="AlphaFoldDB" id="A0A381Y4Q6"/>
<dbReference type="Pfam" id="PF19805">
    <property type="entry name" value="DUF6288"/>
    <property type="match status" value="1"/>
</dbReference>